<feature type="region of interest" description="Disordered" evidence="14">
    <location>
        <begin position="109"/>
        <end position="146"/>
    </location>
</feature>
<dbReference type="EMBL" id="VXAT01007587">
    <property type="protein sequence ID" value="NXL03888.1"/>
    <property type="molecule type" value="Genomic_DNA"/>
</dbReference>
<dbReference type="PANTHER" id="PTHR48118">
    <property type="entry name" value="SPINDLE AND KINETOCHORE-ASSOCIATED PROTEIN 3"/>
    <property type="match status" value="1"/>
</dbReference>
<dbReference type="GO" id="GO:0007059">
    <property type="term" value="P:chromosome segregation"/>
    <property type="evidence" value="ECO:0007669"/>
    <property type="project" value="InterPro"/>
</dbReference>
<sequence>MDVARDFFGKLRALALTLEREVRQLERALRREDTDYEDEPPIRVLHDLHCEIRTLKEDVNASLGKSCSEKQTIHDFMKASEILMQRNAADLGKIRELFQKYGYKPHEEVNSDSTVSVQNKSDEEKTDDVPHLPACTEKPPVPQDPLRNPQLSDFGLSQYAFSRPWSAVKGQYMTNAYQENSKNRTPLKTQTPRILPKTPKCKLKMDDYECVTPRLEHFGISEHTMCMNEDYTMSLMRKAAQTNKNVHNNVSKLRAKNISSCCLEFCRQQAIQNKIDCTPNTELIIWGRENSSYPGHFLGGGWGGVLVFCFLVCFILGFVKKDDHEMKVPEMTSREIMVTPGPKPKVTAQNADWMASPMIFVYCTPDVKIPSRTNRTVLSRSPETNELPLPSHTGTPQFPNFETRWLKTEAKVVNSNYVHFHMLFTISSFSNVSLGLFSNTAFSYQGEKIESVTMNDATDKQYIEDSIPFAVSSDEYLKNFGDPSPPKIKHYDQLLNTPPPPEITRIPDDVLQILSKYNHKADSSKAKEMETKAGNTTRYESDFTDYCNKENR</sequence>
<evidence type="ECO:0000256" key="6">
    <source>
        <dbReference type="ARBA" id="ARBA00022618"/>
    </source>
</evidence>
<evidence type="ECO:0000256" key="15">
    <source>
        <dbReference type="SAM" id="Phobius"/>
    </source>
</evidence>
<dbReference type="GO" id="GO:0000278">
    <property type="term" value="P:mitotic cell cycle"/>
    <property type="evidence" value="ECO:0007669"/>
    <property type="project" value="TreeGrafter"/>
</dbReference>
<keyword evidence="9" id="KW-0995">Kinetochore</keyword>
<keyword evidence="11" id="KW-0131">Cell cycle</keyword>
<keyword evidence="5" id="KW-0963">Cytoplasm</keyword>
<evidence type="ECO:0000256" key="1">
    <source>
        <dbReference type="ARBA" id="ARBA00004186"/>
    </source>
</evidence>
<dbReference type="InterPro" id="IPR033341">
    <property type="entry name" value="SKA3"/>
</dbReference>
<evidence type="ECO:0000256" key="3">
    <source>
        <dbReference type="ARBA" id="ARBA00007716"/>
    </source>
</evidence>
<feature type="transmembrane region" description="Helical" evidence="15">
    <location>
        <begin position="297"/>
        <end position="319"/>
    </location>
</feature>
<proteinExistence type="inferred from homology"/>
<evidence type="ECO:0000256" key="5">
    <source>
        <dbReference type="ARBA" id="ARBA00022490"/>
    </source>
</evidence>
<keyword evidence="15" id="KW-0812">Transmembrane</keyword>
<evidence type="ECO:0000256" key="13">
    <source>
        <dbReference type="SAM" id="Coils"/>
    </source>
</evidence>
<evidence type="ECO:0000313" key="17">
    <source>
        <dbReference type="Proteomes" id="UP000574277"/>
    </source>
</evidence>
<keyword evidence="8" id="KW-0498">Mitosis</keyword>
<dbReference type="PANTHER" id="PTHR48118:SF1">
    <property type="entry name" value="SPINDLE AND KINETOCHORE-ASSOCIATED PROTEIN 3"/>
    <property type="match status" value="1"/>
</dbReference>
<keyword evidence="7" id="KW-0493">Microtubule</keyword>
<evidence type="ECO:0000256" key="10">
    <source>
        <dbReference type="ARBA" id="ARBA00023212"/>
    </source>
</evidence>
<evidence type="ECO:0000256" key="12">
    <source>
        <dbReference type="ARBA" id="ARBA00023328"/>
    </source>
</evidence>
<reference evidence="16 17" key="1">
    <citation type="submission" date="2019-09" db="EMBL/GenBank/DDBJ databases">
        <title>Bird 10,000 Genomes (B10K) Project - Family phase.</title>
        <authorList>
            <person name="Zhang G."/>
        </authorList>
    </citation>
    <scope>NUCLEOTIDE SEQUENCE [LARGE SCALE GENOMIC DNA]</scope>
    <source>
        <strain evidence="16">B10K-DU-001-44</strain>
        <tissue evidence="16">Muscle</tissue>
    </source>
</reference>
<keyword evidence="12" id="KW-0137">Centromere</keyword>
<dbReference type="CDD" id="cd12957">
    <property type="entry name" value="SKA3_N"/>
    <property type="match status" value="1"/>
</dbReference>
<dbReference type="GO" id="GO:0005876">
    <property type="term" value="C:spindle microtubule"/>
    <property type="evidence" value="ECO:0007669"/>
    <property type="project" value="TreeGrafter"/>
</dbReference>
<evidence type="ECO:0000256" key="2">
    <source>
        <dbReference type="ARBA" id="ARBA00004629"/>
    </source>
</evidence>
<dbReference type="GO" id="GO:0051301">
    <property type="term" value="P:cell division"/>
    <property type="evidence" value="ECO:0007669"/>
    <property type="project" value="UniProtKB-KW"/>
</dbReference>
<dbReference type="GO" id="GO:0000940">
    <property type="term" value="C:outer kinetochore"/>
    <property type="evidence" value="ECO:0007669"/>
    <property type="project" value="InterPro"/>
</dbReference>
<keyword evidence="15" id="KW-0472">Membrane</keyword>
<protein>
    <submittedName>
        <fullName evidence="16">SKA3 protein</fullName>
    </submittedName>
</protein>
<evidence type="ECO:0000256" key="14">
    <source>
        <dbReference type="SAM" id="MobiDB-lite"/>
    </source>
</evidence>
<evidence type="ECO:0000256" key="11">
    <source>
        <dbReference type="ARBA" id="ARBA00023306"/>
    </source>
</evidence>
<dbReference type="Gene3D" id="6.10.250.1400">
    <property type="match status" value="1"/>
</dbReference>
<keyword evidence="17" id="KW-1185">Reference proteome</keyword>
<dbReference type="Proteomes" id="UP000574277">
    <property type="component" value="Unassembled WGS sequence"/>
</dbReference>
<feature type="coiled-coil region" evidence="13">
    <location>
        <begin position="8"/>
        <end position="35"/>
    </location>
</feature>
<comment type="caution">
    <text evidence="16">The sequence shown here is derived from an EMBL/GenBank/DDBJ whole genome shotgun (WGS) entry which is preliminary data.</text>
</comment>
<gene>
    <name evidence="16" type="primary">Ska3</name>
    <name evidence="16" type="ORF">MESCAY_R05031</name>
</gene>
<comment type="subcellular location">
    <subcellularLocation>
        <location evidence="2">Chromosome</location>
        <location evidence="2">Centromere</location>
        <location evidence="2">Kinetochore</location>
    </subcellularLocation>
    <subcellularLocation>
        <location evidence="1">Cytoplasm</location>
        <location evidence="1">Cytoskeleton</location>
        <location evidence="1">Spindle</location>
    </subcellularLocation>
</comment>
<evidence type="ECO:0000256" key="9">
    <source>
        <dbReference type="ARBA" id="ARBA00022838"/>
    </source>
</evidence>
<organism evidence="16 17">
    <name type="scientific">Mesembrinibis cayennensis</name>
    <dbReference type="NCBI Taxonomy" id="1118748"/>
    <lineage>
        <taxon>Eukaryota</taxon>
        <taxon>Metazoa</taxon>
        <taxon>Chordata</taxon>
        <taxon>Craniata</taxon>
        <taxon>Vertebrata</taxon>
        <taxon>Euteleostomi</taxon>
        <taxon>Archelosauria</taxon>
        <taxon>Archosauria</taxon>
        <taxon>Dinosauria</taxon>
        <taxon>Saurischia</taxon>
        <taxon>Theropoda</taxon>
        <taxon>Coelurosauria</taxon>
        <taxon>Aves</taxon>
        <taxon>Neognathae</taxon>
        <taxon>Neoaves</taxon>
        <taxon>Aequornithes</taxon>
        <taxon>Pelecaniformes</taxon>
        <taxon>Threskiornithidae</taxon>
        <taxon>Mesembrinibis</taxon>
    </lineage>
</organism>
<feature type="non-terminal residue" evidence="16">
    <location>
        <position position="552"/>
    </location>
</feature>
<keyword evidence="15" id="KW-1133">Transmembrane helix</keyword>
<keyword evidence="4" id="KW-0158">Chromosome</keyword>
<accession>A0A7L0PG34</accession>
<evidence type="ECO:0000313" key="16">
    <source>
        <dbReference type="EMBL" id="NXL03888.1"/>
    </source>
</evidence>
<dbReference type="AlphaFoldDB" id="A0A7L0PG34"/>
<name>A0A7L0PG34_9AVES</name>
<comment type="similarity">
    <text evidence="3">Belongs to the SKA3 family.</text>
</comment>
<keyword evidence="10" id="KW-0206">Cytoskeleton</keyword>
<keyword evidence="6" id="KW-0132">Cell division</keyword>
<evidence type="ECO:0000256" key="8">
    <source>
        <dbReference type="ARBA" id="ARBA00022776"/>
    </source>
</evidence>
<keyword evidence="13" id="KW-0175">Coiled coil</keyword>
<feature type="compositionally biased region" description="Basic and acidic residues" evidence="14">
    <location>
        <begin position="120"/>
        <end position="130"/>
    </location>
</feature>
<evidence type="ECO:0000256" key="7">
    <source>
        <dbReference type="ARBA" id="ARBA00022701"/>
    </source>
</evidence>
<feature type="non-terminal residue" evidence="16">
    <location>
        <position position="1"/>
    </location>
</feature>
<evidence type="ECO:0000256" key="4">
    <source>
        <dbReference type="ARBA" id="ARBA00022454"/>
    </source>
</evidence>